<dbReference type="InterPro" id="IPR016181">
    <property type="entry name" value="Acyl_CoA_acyltransferase"/>
</dbReference>
<evidence type="ECO:0008006" key="3">
    <source>
        <dbReference type="Google" id="ProtNLM"/>
    </source>
</evidence>
<dbReference type="PANTHER" id="PTHR47017">
    <property type="entry name" value="ACYL-COA"/>
    <property type="match status" value="1"/>
</dbReference>
<dbReference type="Gene3D" id="3.40.630.30">
    <property type="match status" value="1"/>
</dbReference>
<dbReference type="PANTHER" id="PTHR47017:SF1">
    <property type="entry name" value="ACYL-COA"/>
    <property type="match status" value="1"/>
</dbReference>
<dbReference type="EMBL" id="ARXU01000011">
    <property type="protein sequence ID" value="KGD60413.1"/>
    <property type="molecule type" value="Genomic_DNA"/>
</dbReference>
<sequence length="348" mass="40465">MSVYPFLSDAFFDALQGCGAVTPKTGWQPCHLEVDGGWMPLYARSHSRGEYVFDYSWADAYQRHGLDYYPKLVTSIPFTPVTGARWQGDISADSLWGGVQETLREQQASGWHLLFPDTACREQLQELPLVSRQACHFRWVNRDYRDFDDFLGQFQSRKRKNLRKERRRVQEQGVTITRHQGGQISANDWAFFYQCYASTYLKRGQLPYLNEAFFSTVGERLADQLMLVLARDRDRPVAAALYFFDADCLYGRYWGCLEERDGLHFELCYYQGIEFAIERQLAAFDPGVQGEHKILRGFEPVITWSMHHLREPAFHNAIADFCREEAVHVQRYREEAMTLLPFRKGGGD</sequence>
<evidence type="ECO:0000313" key="1">
    <source>
        <dbReference type="EMBL" id="KGD60413.1"/>
    </source>
</evidence>
<accession>A0ABR4WAJ3</accession>
<organism evidence="1 2">
    <name type="scientific">Alcanivorax jadensis T9</name>
    <dbReference type="NCBI Taxonomy" id="1177181"/>
    <lineage>
        <taxon>Bacteria</taxon>
        <taxon>Pseudomonadati</taxon>
        <taxon>Pseudomonadota</taxon>
        <taxon>Gammaproteobacteria</taxon>
        <taxon>Oceanospirillales</taxon>
        <taxon>Alcanivoracaceae</taxon>
        <taxon>Alcanivorax</taxon>
    </lineage>
</organism>
<dbReference type="Pfam" id="PF04339">
    <property type="entry name" value="FemAB_like"/>
    <property type="match status" value="1"/>
</dbReference>
<reference evidence="1 2" key="1">
    <citation type="submission" date="2012-09" db="EMBL/GenBank/DDBJ databases">
        <title>Genome Sequence of alkane-degrading Bacterium Alcanivorax jadensis T9.</title>
        <authorList>
            <person name="Lai Q."/>
            <person name="Shao Z."/>
        </authorList>
    </citation>
    <scope>NUCLEOTIDE SEQUENCE [LARGE SCALE GENOMIC DNA]</scope>
    <source>
        <strain evidence="1 2">T9</strain>
    </source>
</reference>
<dbReference type="RefSeq" id="WP_035249199.1">
    <property type="nucleotide sequence ID" value="NZ_ARXU01000011.1"/>
</dbReference>
<name>A0ABR4WAJ3_9GAMM</name>
<evidence type="ECO:0000313" key="2">
    <source>
        <dbReference type="Proteomes" id="UP000029443"/>
    </source>
</evidence>
<dbReference type="Proteomes" id="UP000029443">
    <property type="component" value="Unassembled WGS sequence"/>
</dbReference>
<protein>
    <recommendedName>
        <fullName evidence="3">GNAT family N-acetyltransferase</fullName>
    </recommendedName>
</protein>
<dbReference type="SUPFAM" id="SSF55729">
    <property type="entry name" value="Acyl-CoA N-acyltransferases (Nat)"/>
    <property type="match status" value="1"/>
</dbReference>
<dbReference type="InterPro" id="IPR007434">
    <property type="entry name" value="FemAB-like"/>
</dbReference>
<gene>
    <name evidence="1" type="ORF">T9A_02590</name>
</gene>
<comment type="caution">
    <text evidence="1">The sequence shown here is derived from an EMBL/GenBank/DDBJ whole genome shotgun (WGS) entry which is preliminary data.</text>
</comment>
<proteinExistence type="predicted"/>
<keyword evidence="2" id="KW-1185">Reference proteome</keyword>